<dbReference type="STRING" id="269670.SAMN02982927_00699"/>
<dbReference type="InterPro" id="IPR010090">
    <property type="entry name" value="Phage_tape_meas"/>
</dbReference>
<feature type="domain" description="Phage tail tape measure protein" evidence="3">
    <location>
        <begin position="93"/>
        <end position="288"/>
    </location>
</feature>
<dbReference type="AlphaFoldDB" id="A0A1I2P5I3"/>
<evidence type="ECO:0000256" key="2">
    <source>
        <dbReference type="SAM" id="Phobius"/>
    </source>
</evidence>
<reference evidence="5" key="1">
    <citation type="submission" date="2016-10" db="EMBL/GenBank/DDBJ databases">
        <authorList>
            <person name="Varghese N."/>
            <person name="Submissions S."/>
        </authorList>
    </citation>
    <scope>NUCLEOTIDE SEQUENCE [LARGE SCALE GENOMIC DNA]</scope>
    <source>
        <strain evidence="5">ATCC 700379</strain>
    </source>
</reference>
<feature type="transmembrane region" description="Helical" evidence="2">
    <location>
        <begin position="381"/>
        <end position="406"/>
    </location>
</feature>
<protein>
    <submittedName>
        <fullName evidence="4">Phage-related minor tail protein</fullName>
    </submittedName>
</protein>
<sequence length="818" mass="85152">MALIVKIGANLNDFDKQMRKLTKDVNNVGGHLQDIGGKLTAGLTLPLAAVGAASIKTADDFQKSQGMMQARLGETSGRAKELESIARDVWKNGFGENVQAAADGVTMVNQNMKGMSNKEINGVTKSAFMLSDVFGFDLNESTRAGKALMDNFGVSGTKAMDLITVGAQKGGDYSGELLDTISEYSVQFSSMGMSAEDMFNIFIQGAQNGAFNLDKVGDAVKEFNIRAQDGSKTTNDGFKMIGLNANQMGTAIAKGGEDGRKAFMATVAALAKMKDPMKQNQAGVALFGTQWEDVRGKVIKAMDPAVNKLGEVDGAAKRAGESAYNSLGDKFQQTMRSLGEALEPIGEVLLNMANQVFPVIQNAVSTLSSAFQSLSPSTQTFIVVLGMIVAAIGPVIAVIGTMVIVFGQLSAACTVLGISVMGTAAKMVGAFLPAGMGVRGAFGLMTKGLWQWIADLGKSIVSVVVWSGKMIASAAVASAQFIASMARITASAAVSAAKFIGVAILYGAQWAFIGIQATINAVKVAAAWALSTGAAMAKAVASIIATAAVFIARWIMMAAGAMAQAAIMAAAWFVALGPIGWVSAAVIALVALIIANWNTVKKWTIQIWGSISNFLSNLWTGIKSGVSSAVNTVSSVVSSVWNGIKSVTSSVWNGIKNAIVSPISAAKDKIAGIVNAIKGFFTGMHLSLPKIKMPHFSIDGKFSLAPPSVPKLNIKWFKTGGVIKGTPGGSLIGAGEAGDEAIVPLSNKSKMLPFAQAIASMIDHTGSGTDEPSGPKLLQLENIVNLDGHELARILQPLLDIANADKITIDAIMSGGVQ</sequence>
<name>A0A1I2P5I3_9BACL</name>
<keyword evidence="2" id="KW-0472">Membrane</keyword>
<evidence type="ECO:0000313" key="5">
    <source>
        <dbReference type="Proteomes" id="UP000198752"/>
    </source>
</evidence>
<dbReference type="PANTHER" id="PTHR37813:SF1">
    <property type="entry name" value="FELS-2 PROPHAGE PROTEIN"/>
    <property type="match status" value="1"/>
</dbReference>
<organism evidence="4 5">
    <name type="scientific">Sporolactobacillus nakayamae</name>
    <dbReference type="NCBI Taxonomy" id="269670"/>
    <lineage>
        <taxon>Bacteria</taxon>
        <taxon>Bacillati</taxon>
        <taxon>Bacillota</taxon>
        <taxon>Bacilli</taxon>
        <taxon>Bacillales</taxon>
        <taxon>Sporolactobacillaceae</taxon>
        <taxon>Sporolactobacillus</taxon>
    </lineage>
</organism>
<accession>A0A1I2P5I3</accession>
<dbReference type="Pfam" id="PF10145">
    <property type="entry name" value="PhageMin_Tail"/>
    <property type="match status" value="1"/>
</dbReference>
<dbReference type="Gene3D" id="1.20.120.20">
    <property type="entry name" value="Apolipoprotein"/>
    <property type="match status" value="1"/>
</dbReference>
<gene>
    <name evidence="4" type="ORF">SAMN02982927_00699</name>
</gene>
<feature type="transmembrane region" description="Helical" evidence="2">
    <location>
        <begin position="525"/>
        <end position="547"/>
    </location>
</feature>
<dbReference type="EMBL" id="FOOY01000004">
    <property type="protein sequence ID" value="SFG10740.1"/>
    <property type="molecule type" value="Genomic_DNA"/>
</dbReference>
<dbReference type="PANTHER" id="PTHR37813">
    <property type="entry name" value="FELS-2 PROPHAGE PROTEIN"/>
    <property type="match status" value="1"/>
</dbReference>
<dbReference type="RefSeq" id="WP_093670105.1">
    <property type="nucleotide sequence ID" value="NZ_FOOY01000004.1"/>
</dbReference>
<feature type="transmembrane region" description="Helical" evidence="2">
    <location>
        <begin position="579"/>
        <end position="597"/>
    </location>
</feature>
<feature type="transmembrane region" description="Helical" evidence="2">
    <location>
        <begin position="413"/>
        <end position="436"/>
    </location>
</feature>
<keyword evidence="1" id="KW-1188">Viral release from host cell</keyword>
<dbReference type="Proteomes" id="UP000198752">
    <property type="component" value="Unassembled WGS sequence"/>
</dbReference>
<evidence type="ECO:0000256" key="1">
    <source>
        <dbReference type="ARBA" id="ARBA00022612"/>
    </source>
</evidence>
<keyword evidence="2" id="KW-0812">Transmembrane</keyword>
<feature type="transmembrane region" description="Helical" evidence="2">
    <location>
        <begin position="499"/>
        <end position="519"/>
    </location>
</feature>
<feature type="transmembrane region" description="Helical" evidence="2">
    <location>
        <begin position="456"/>
        <end position="478"/>
    </location>
</feature>
<proteinExistence type="predicted"/>
<keyword evidence="2" id="KW-1133">Transmembrane helix</keyword>
<evidence type="ECO:0000259" key="3">
    <source>
        <dbReference type="Pfam" id="PF10145"/>
    </source>
</evidence>
<dbReference type="OrthoDB" id="2157658at2"/>
<evidence type="ECO:0000313" key="4">
    <source>
        <dbReference type="EMBL" id="SFG10740.1"/>
    </source>
</evidence>
<keyword evidence="5" id="KW-1185">Reference proteome</keyword>